<dbReference type="CDD" id="cd01644">
    <property type="entry name" value="RT_pepA17"/>
    <property type="match status" value="1"/>
</dbReference>
<feature type="region of interest" description="Disordered" evidence="1">
    <location>
        <begin position="535"/>
        <end position="566"/>
    </location>
</feature>
<evidence type="ECO:0000259" key="3">
    <source>
        <dbReference type="PROSITE" id="PS50175"/>
    </source>
</evidence>
<feature type="domain" description="Peptidase A2" evidence="3">
    <location>
        <begin position="597"/>
        <end position="633"/>
    </location>
</feature>
<dbReference type="SUPFAM" id="SSF56672">
    <property type="entry name" value="DNA/RNA polymerases"/>
    <property type="match status" value="1"/>
</dbReference>
<dbReference type="RefSeq" id="XP_050558597.1">
    <property type="nucleotide sequence ID" value="XM_050702640.1"/>
</dbReference>
<dbReference type="PANTHER" id="PTHR47331:SF5">
    <property type="entry name" value="RIBONUCLEASE H"/>
    <property type="match status" value="1"/>
</dbReference>
<dbReference type="SUPFAM" id="SSF53098">
    <property type="entry name" value="Ribonuclease H-like"/>
    <property type="match status" value="1"/>
</dbReference>
<dbReference type="InterPro" id="IPR005312">
    <property type="entry name" value="DUF1759"/>
</dbReference>
<evidence type="ECO:0000256" key="2">
    <source>
        <dbReference type="SAM" id="Phobius"/>
    </source>
</evidence>
<dbReference type="OrthoDB" id="5986643at2759"/>
<dbReference type="Pfam" id="PF05380">
    <property type="entry name" value="Peptidase_A17"/>
    <property type="match status" value="1"/>
</dbReference>
<dbReference type="GO" id="GO:0015074">
    <property type="term" value="P:DNA integration"/>
    <property type="evidence" value="ECO:0007669"/>
    <property type="project" value="InterPro"/>
</dbReference>
<dbReference type="Pfam" id="PF12259">
    <property type="entry name" value="Baculo_F"/>
    <property type="match status" value="1"/>
</dbReference>
<dbReference type="GO" id="GO:0071897">
    <property type="term" value="P:DNA biosynthetic process"/>
    <property type="evidence" value="ECO:0007669"/>
    <property type="project" value="UniProtKB-ARBA"/>
</dbReference>
<accession>A0A9R0E3K8</accession>
<dbReference type="InterPro" id="IPR001995">
    <property type="entry name" value="Peptidase_A2_cat"/>
</dbReference>
<protein>
    <submittedName>
        <fullName evidence="6">Uncharacterized protein LOC118278645</fullName>
    </submittedName>
</protein>
<evidence type="ECO:0000256" key="1">
    <source>
        <dbReference type="SAM" id="MobiDB-lite"/>
    </source>
</evidence>
<dbReference type="Pfam" id="PF00665">
    <property type="entry name" value="rve"/>
    <property type="match status" value="1"/>
</dbReference>
<dbReference type="Pfam" id="PF03564">
    <property type="entry name" value="DUF1759"/>
    <property type="match status" value="1"/>
</dbReference>
<keyword evidence="5" id="KW-1185">Reference proteome</keyword>
<feature type="domain" description="Integrase catalytic" evidence="4">
    <location>
        <begin position="1545"/>
        <end position="1739"/>
    </location>
</feature>
<dbReference type="Pfam" id="PF00078">
    <property type="entry name" value="RVT_1"/>
    <property type="match status" value="1"/>
</dbReference>
<dbReference type="InterPro" id="IPR001584">
    <property type="entry name" value="Integrase_cat-core"/>
</dbReference>
<reference evidence="6" key="1">
    <citation type="submission" date="2025-08" db="UniProtKB">
        <authorList>
            <consortium name="RefSeq"/>
        </authorList>
    </citation>
    <scope>IDENTIFICATION</scope>
    <source>
        <tissue evidence="6">Whole larval tissue</tissue>
    </source>
</reference>
<dbReference type="InterPro" id="IPR022048">
    <property type="entry name" value="Envelope_fusion-like"/>
</dbReference>
<dbReference type="InterPro" id="IPR000477">
    <property type="entry name" value="RT_dom"/>
</dbReference>
<dbReference type="GO" id="GO:0006508">
    <property type="term" value="P:proteolysis"/>
    <property type="evidence" value="ECO:0007669"/>
    <property type="project" value="InterPro"/>
</dbReference>
<feature type="region of interest" description="Disordered" evidence="1">
    <location>
        <begin position="402"/>
        <end position="433"/>
    </location>
</feature>
<feature type="transmembrane region" description="Helical" evidence="2">
    <location>
        <begin position="2416"/>
        <end position="2438"/>
    </location>
</feature>
<evidence type="ECO:0000313" key="5">
    <source>
        <dbReference type="Proteomes" id="UP000829999"/>
    </source>
</evidence>
<proteinExistence type="predicted"/>
<sequence length="2535" mass="290255">MSRVEELLSEQEKIAGALETLFTNFKKDGKERKTPEYIQRRLDTLDQYWSQFNNNHIALVNVGDASLHYFSSEKYVLIQSQYQTIRDTIKKFLPSKSTGLEERPQTPILKPPTFVLPNPQEQDKATSSKTEDMLKKQLSNFKAYMRTVSSINVELVSEKWEFEDLLRTLQSRWSVIDKLHWELDSELSGSNSQYEQEFSKYESHYNNIKKSINKKMWSVAHIEKTTPKMDIPVFTGSYSQWIPFKDLFTETIHRNPSLSDAQKLQFLKGKLRGEPEKLIQHLQISSSNYSLSWSILTNRYDNTRLIFTAHANTLLNIPNLQQQSANGIKRIHDVANECINAIKNLGINTESWDPILVHILSQKLDTDTYQDYMESVKQPRAIPNLKEFLEFLETKFTTLESARRKQDNITQKSSSNDQNQATGKNTNKPHQKLNYYKNSFSSSTRVISSNNMGNKNLKKLTPNKYWCVVCQNNEHGIYFCQKFIDMPPQIKKNVVDKNNLCYNCLYNHHGHPCKSDKRCRECNKEHNSILHEVFESSRMSPRGTRPETSSSATATGQQTSLHVQGSSHVSLQGDPIEVLLPTAMIKVKAADGSYHVMRALLDQGSQTSLITENAAQILKIPRQKCKGVISGVGVKENNCKGMISIHCMSTEGDFNFETDVFIMKTLIKNLPNCSIPKPSWAYLKHIKLADPEFYKSRPVDILLGADVYCIILMEGICRENQNLPTAQQTRLGWILSGNVKSSFQCNVVLNDLNEIERFWETEDITESSDLSSEDQQCIKYYQETTSRRDDGSYVVRIPFKPDHQESLGESKNKAKAQFYQLERKFERQPENAKKYKLFISEYLSLGHMTRGVKERDDSGNMKLSCYLPHHCVLRDESTTTKLRVVFNASAKTSSGLSLNDVMYRGPNLQQDLQSLIIKWRQYKYAYTADIEKMFRKIWVSPLDQSYQKILWRDNQNQSIKEYQLATVTYGTKSAPFLAMMTLKQLAQDERDNYVDSLAPEALEGSFYMDDLLHGSHSIESAKKLQEDLIKLLQAGGFNLRKWKANSTVLLEDVSCDQENFDFKQVESTKTLGLGWNPRKDKFLFQSKITHSATSDMTKREFLSEISKLYDPLGWISPLTIKLKILFQDVWKTKIQWDEPIPTEIKKEWDKIKNDIIIINEIEIPRWLQTRQYDTIELHGFSDASTKAYACVIYCKIKRDQDSSVVLVAGKTKLVSVNKNTSLPRLELSGAVLLSKLMTKIKTCLNNYNIMIFGWVDSMAVLGWLNGEADKWKPFVANRVKQVTAVMPPNCWQYIKSKENPADCATRGLTAAQLKDYGLWWQGPAWLRTYEPDQEAGKNKFITNLELKKCKQVNVATVDNTFIIGLVNDLIQKYSSINKVIRIFAWINRIICRKNTEYLSVDELTKSRNIIIKLNQASEFCDEINCLRKGQPLNKSSKILSLNPLLDKDGLLRVGGRLRHANMDPEMKHPLIIPNNRLAELIIDQAHETTFHGGAKLTISFIRQKYWLLGGNRIVKKRLRLCVTCKRQNPKRAAQMMGDLPPSRVNPSRPFFHTGIDYTGHFYIKANKGRGIKTTKGYVAVFICMTTKAVHLELVSDMTSSTFLAALRRLAARRGTPGHLYSDQGTNFIGANKILQQEYAEILKSVNQQECKSEIAKMGINWHFNAPSWPSAGGLWEAAVKSLKYHLKRVIGEQRLTYEEFSTLITQIEGCLNSRPLCPLSDDPEELDALTPSHFLGSGPLLTIHETEKDLRTRWQLVQKIISDVWERWRHEYLTQLSVRSKWRQPKENIKIGDVVVIQDDNIPPGQWALGKVVKLHPGSDQYVRVVTLKTKNGFIKRPIIKLSILYSSQDDEKQHKNEISQENQEIKTSKQSKNKPISLSKIVMSLLLFLMVIAPASPTVYNITSLQNNNSLYFDSITNMHLIRDQWRLVVYYDTQPYHEGNVTLRKYIDYLEKICPLIKTESHCTAIILQLWHGFKELQHNNNILMNYQTNTNSRQRKRRGLINGIGYVANSLFGVLDEQFAEKYEKDIATIRSNEHHLAALWKNQTSVVEAEFNLLKRTKDTMEHHHKLIHQKINNIENSLNQINEGIQNLSLSSDFIETAMIANNILFSLRNIQVTLLDTITNIYNGKFNFQLLSPEQLRHELNIISGQLPKDLSSPIDSFNLADVYNLLQVRTRMSLKYLIIEIKIPLIGRDMYEIYRLIPLPYLIGNQTTTVVPIAEYAAINLKKDALIPVSESDLKQCTHQNINLVLCYLRKPIYHIKDDQNLCERLPGTRICKSTTSSCANIWRELNKLNEYFYFCCDQCHMKLLCEDQVTAVQLTGNGLFTINAGCIIKSAEFLVFAHRSETSKIMISSKIEAPRIAPINHIIKTSVPTSVQLEDMTQSNKQLQEIREQIDIMKENTPIIETVSTHDVHHYATIYIIMGVMLLTAIVYVVKRVRVRGRSQVFRQAAADGASEEQAQAGTTAAAAVRLHTVSSKVENQCSKCTSVVQCGEKSSGLSEVVIPPKTSARIDKQNSGTSPILRSVFTLSEN</sequence>
<dbReference type="GO" id="GO:0003676">
    <property type="term" value="F:nucleic acid binding"/>
    <property type="evidence" value="ECO:0007669"/>
    <property type="project" value="InterPro"/>
</dbReference>
<dbReference type="InterPro" id="IPR040676">
    <property type="entry name" value="DUF5641"/>
</dbReference>
<gene>
    <name evidence="6" type="primary">LOC118278645</name>
</gene>
<dbReference type="InterPro" id="IPR041588">
    <property type="entry name" value="Integrase_H2C2"/>
</dbReference>
<keyword evidence="2" id="KW-0472">Membrane</keyword>
<dbReference type="GO" id="GO:0042575">
    <property type="term" value="C:DNA polymerase complex"/>
    <property type="evidence" value="ECO:0007669"/>
    <property type="project" value="UniProtKB-ARBA"/>
</dbReference>
<dbReference type="InterPro" id="IPR043128">
    <property type="entry name" value="Rev_trsase/Diguanyl_cyclase"/>
</dbReference>
<dbReference type="Gene3D" id="3.10.10.10">
    <property type="entry name" value="HIV Type 1 Reverse Transcriptase, subunit A, domain 1"/>
    <property type="match status" value="1"/>
</dbReference>
<dbReference type="Pfam" id="PF17921">
    <property type="entry name" value="Integrase_H2C2"/>
    <property type="match status" value="1"/>
</dbReference>
<dbReference type="Gene3D" id="1.10.340.70">
    <property type="match status" value="1"/>
</dbReference>
<dbReference type="GO" id="GO:0004190">
    <property type="term" value="F:aspartic-type endopeptidase activity"/>
    <property type="evidence" value="ECO:0007669"/>
    <property type="project" value="InterPro"/>
</dbReference>
<dbReference type="GeneID" id="118278645"/>
<dbReference type="Gene3D" id="3.30.70.270">
    <property type="match status" value="1"/>
</dbReference>
<keyword evidence="2" id="KW-0812">Transmembrane</keyword>
<keyword evidence="2" id="KW-1133">Transmembrane helix</keyword>
<dbReference type="Pfam" id="PF18701">
    <property type="entry name" value="DUF5641"/>
    <property type="match status" value="1"/>
</dbReference>
<dbReference type="PROSITE" id="PS50994">
    <property type="entry name" value="INTEGRASE"/>
    <property type="match status" value="1"/>
</dbReference>
<dbReference type="InterPro" id="IPR008042">
    <property type="entry name" value="Retrotrans_Pao"/>
</dbReference>
<name>A0A9R0E3K8_SPOFR</name>
<organism evidence="5 6">
    <name type="scientific">Spodoptera frugiperda</name>
    <name type="common">Fall armyworm</name>
    <dbReference type="NCBI Taxonomy" id="7108"/>
    <lineage>
        <taxon>Eukaryota</taxon>
        <taxon>Metazoa</taxon>
        <taxon>Ecdysozoa</taxon>
        <taxon>Arthropoda</taxon>
        <taxon>Hexapoda</taxon>
        <taxon>Insecta</taxon>
        <taxon>Pterygota</taxon>
        <taxon>Neoptera</taxon>
        <taxon>Endopterygota</taxon>
        <taxon>Lepidoptera</taxon>
        <taxon>Glossata</taxon>
        <taxon>Ditrysia</taxon>
        <taxon>Noctuoidea</taxon>
        <taxon>Noctuidae</taxon>
        <taxon>Amphipyrinae</taxon>
        <taxon>Spodoptera</taxon>
    </lineage>
</organism>
<dbReference type="InterPro" id="IPR012337">
    <property type="entry name" value="RNaseH-like_sf"/>
</dbReference>
<feature type="compositionally biased region" description="Polar residues" evidence="1">
    <location>
        <begin position="408"/>
        <end position="428"/>
    </location>
</feature>
<dbReference type="InterPro" id="IPR036397">
    <property type="entry name" value="RNaseH_sf"/>
</dbReference>
<dbReference type="InterPro" id="IPR043502">
    <property type="entry name" value="DNA/RNA_pol_sf"/>
</dbReference>
<feature type="compositionally biased region" description="Low complexity" evidence="1">
    <location>
        <begin position="548"/>
        <end position="560"/>
    </location>
</feature>
<evidence type="ECO:0000259" key="4">
    <source>
        <dbReference type="PROSITE" id="PS50994"/>
    </source>
</evidence>
<dbReference type="PANTHER" id="PTHR47331">
    <property type="entry name" value="PHD-TYPE DOMAIN-CONTAINING PROTEIN"/>
    <property type="match status" value="1"/>
</dbReference>
<dbReference type="Gene3D" id="3.30.420.10">
    <property type="entry name" value="Ribonuclease H-like superfamily/Ribonuclease H"/>
    <property type="match status" value="1"/>
</dbReference>
<dbReference type="Proteomes" id="UP000829999">
    <property type="component" value="Chromosome 22"/>
</dbReference>
<evidence type="ECO:0000313" key="6">
    <source>
        <dbReference type="RefSeq" id="XP_050558597.1"/>
    </source>
</evidence>
<dbReference type="PROSITE" id="PS50175">
    <property type="entry name" value="ASP_PROT_RETROV"/>
    <property type="match status" value="1"/>
</dbReference>